<dbReference type="GO" id="GO:0004252">
    <property type="term" value="F:serine-type endopeptidase activity"/>
    <property type="evidence" value="ECO:0007669"/>
    <property type="project" value="InterPro"/>
</dbReference>
<dbReference type="SUPFAM" id="SSF52743">
    <property type="entry name" value="Subtilisin-like"/>
    <property type="match status" value="1"/>
</dbReference>
<feature type="domain" description="PLAC" evidence="9">
    <location>
        <begin position="543"/>
        <end position="581"/>
    </location>
</feature>
<dbReference type="PROSITE" id="PS00138">
    <property type="entry name" value="SUBTILASE_SER"/>
    <property type="match status" value="1"/>
</dbReference>
<feature type="domain" description="P/Homo B" evidence="10">
    <location>
        <begin position="220"/>
        <end position="360"/>
    </location>
</feature>
<comment type="similarity">
    <text evidence="8">Belongs to the peptidase S8 family.</text>
</comment>
<comment type="caution">
    <text evidence="11">The sequence shown here is derived from an EMBL/GenBank/DDBJ whole genome shotgun (WGS) entry which is preliminary data.</text>
</comment>
<dbReference type="Pfam" id="PF01483">
    <property type="entry name" value="P_proprotein"/>
    <property type="match status" value="1"/>
</dbReference>
<proteinExistence type="inferred from homology"/>
<dbReference type="PANTHER" id="PTHR42884">
    <property type="entry name" value="PROPROTEIN CONVERTASE SUBTILISIN/KEXIN-RELATED"/>
    <property type="match status" value="1"/>
</dbReference>
<dbReference type="PANTHER" id="PTHR42884:SF8">
    <property type="entry name" value="PROPROTEIN CONVERTASE SUBTILISIN_KEXIN TYPE 6"/>
    <property type="match status" value="1"/>
</dbReference>
<evidence type="ECO:0000313" key="12">
    <source>
        <dbReference type="Proteomes" id="UP000237246"/>
    </source>
</evidence>
<dbReference type="Pfam" id="PF00082">
    <property type="entry name" value="Peptidase_S8"/>
    <property type="match status" value="1"/>
</dbReference>
<dbReference type="FunFam" id="2.10.220.10:FF:000048">
    <property type="entry name" value="Proprotein convertase subtilisin/kexin type 6"/>
    <property type="match status" value="1"/>
</dbReference>
<dbReference type="SMART" id="SM00261">
    <property type="entry name" value="FU"/>
    <property type="match status" value="3"/>
</dbReference>
<evidence type="ECO:0000256" key="5">
    <source>
        <dbReference type="ARBA" id="ARBA00022825"/>
    </source>
</evidence>
<reference evidence="11 12" key="1">
    <citation type="submission" date="2018-01" db="EMBL/GenBank/DDBJ databases">
        <title>Comparison of the Chinese Bamboo Partridge and Red Junglefowl genome sequences highlights the importance of demography in genome evolution.</title>
        <authorList>
            <person name="Tiley G.P."/>
            <person name="Kimball R.T."/>
            <person name="Braun E.L."/>
            <person name="Burleigh J.G."/>
        </authorList>
    </citation>
    <scope>NUCLEOTIDE SEQUENCE [LARGE SCALE GENOMIC DNA]</scope>
    <source>
        <strain evidence="11">RTK389</strain>
        <tissue evidence="11">Blood</tissue>
    </source>
</reference>
<keyword evidence="3" id="KW-0732">Signal</keyword>
<dbReference type="GO" id="GO:0016486">
    <property type="term" value="P:peptide hormone processing"/>
    <property type="evidence" value="ECO:0007669"/>
    <property type="project" value="TreeGrafter"/>
</dbReference>
<dbReference type="GO" id="GO:0009986">
    <property type="term" value="C:cell surface"/>
    <property type="evidence" value="ECO:0007669"/>
    <property type="project" value="TreeGrafter"/>
</dbReference>
<evidence type="ECO:0000313" key="11">
    <source>
        <dbReference type="EMBL" id="POI30003.1"/>
    </source>
</evidence>
<keyword evidence="2" id="KW-0165">Cleavage on pair of basic residues</keyword>
<protein>
    <recommendedName>
        <fullName evidence="13">P/Homo B domain-containing protein</fullName>
    </recommendedName>
</protein>
<dbReference type="Pfam" id="PF08686">
    <property type="entry name" value="PLAC"/>
    <property type="match status" value="1"/>
</dbReference>
<dbReference type="InterPro" id="IPR006212">
    <property type="entry name" value="Furin_repeat"/>
</dbReference>
<evidence type="ECO:0000256" key="1">
    <source>
        <dbReference type="ARBA" id="ARBA00022670"/>
    </source>
</evidence>
<evidence type="ECO:0000259" key="10">
    <source>
        <dbReference type="PROSITE" id="PS51829"/>
    </source>
</evidence>
<evidence type="ECO:0000256" key="8">
    <source>
        <dbReference type="PROSITE-ProRule" id="PRU01240"/>
    </source>
</evidence>
<gene>
    <name evidence="11" type="ORF">CIB84_006247</name>
</gene>
<dbReference type="OrthoDB" id="300641at2759"/>
<evidence type="ECO:0000256" key="3">
    <source>
        <dbReference type="ARBA" id="ARBA00022729"/>
    </source>
</evidence>
<dbReference type="InterPro" id="IPR009030">
    <property type="entry name" value="Growth_fac_rcpt_cys_sf"/>
</dbReference>
<dbReference type="SUPFAM" id="SSF49785">
    <property type="entry name" value="Galactose-binding domain-like"/>
    <property type="match status" value="1"/>
</dbReference>
<comment type="caution">
    <text evidence="8">Lacks conserved residue(s) required for the propagation of feature annotation.</text>
</comment>
<dbReference type="CDD" id="cd00064">
    <property type="entry name" value="FU"/>
    <property type="match status" value="3"/>
</dbReference>
<dbReference type="PROSITE" id="PS50900">
    <property type="entry name" value="PLAC"/>
    <property type="match status" value="1"/>
</dbReference>
<dbReference type="Proteomes" id="UP000237246">
    <property type="component" value="Unassembled WGS sequence"/>
</dbReference>
<dbReference type="InterPro" id="IPR002884">
    <property type="entry name" value="P_dom"/>
</dbReference>
<dbReference type="Gene3D" id="2.60.120.260">
    <property type="entry name" value="Galactose-binding domain-like"/>
    <property type="match status" value="1"/>
</dbReference>
<organism evidence="11 12">
    <name type="scientific">Bambusicola thoracicus</name>
    <name type="common">Chinese bamboo-partridge</name>
    <name type="synonym">Perdix thoracica</name>
    <dbReference type="NCBI Taxonomy" id="9083"/>
    <lineage>
        <taxon>Eukaryota</taxon>
        <taxon>Metazoa</taxon>
        <taxon>Chordata</taxon>
        <taxon>Craniata</taxon>
        <taxon>Vertebrata</taxon>
        <taxon>Euteleostomi</taxon>
        <taxon>Archelosauria</taxon>
        <taxon>Archosauria</taxon>
        <taxon>Dinosauria</taxon>
        <taxon>Saurischia</taxon>
        <taxon>Theropoda</taxon>
        <taxon>Coelurosauria</taxon>
        <taxon>Aves</taxon>
        <taxon>Neognathae</taxon>
        <taxon>Galloanserae</taxon>
        <taxon>Galliformes</taxon>
        <taxon>Phasianidae</taxon>
        <taxon>Perdicinae</taxon>
        <taxon>Bambusicola</taxon>
    </lineage>
</organism>
<evidence type="ECO:0008006" key="13">
    <source>
        <dbReference type="Google" id="ProtNLM"/>
    </source>
</evidence>
<dbReference type="InterPro" id="IPR010909">
    <property type="entry name" value="PLAC"/>
</dbReference>
<dbReference type="Gene3D" id="3.40.50.200">
    <property type="entry name" value="Peptidase S8/S53 domain"/>
    <property type="match status" value="1"/>
</dbReference>
<dbReference type="InterPro" id="IPR034182">
    <property type="entry name" value="Kexin/furin"/>
</dbReference>
<keyword evidence="6" id="KW-0865">Zymogen</keyword>
<name>A0A2P4T0W6_BAMTH</name>
<keyword evidence="1" id="KW-0645">Protease</keyword>
<dbReference type="InterPro" id="IPR008979">
    <property type="entry name" value="Galactose-bd-like_sf"/>
</dbReference>
<evidence type="ECO:0000256" key="4">
    <source>
        <dbReference type="ARBA" id="ARBA00022801"/>
    </source>
</evidence>
<evidence type="ECO:0000256" key="6">
    <source>
        <dbReference type="ARBA" id="ARBA00023145"/>
    </source>
</evidence>
<feature type="non-terminal residue" evidence="11">
    <location>
        <position position="1"/>
    </location>
</feature>
<dbReference type="InterPro" id="IPR036852">
    <property type="entry name" value="Peptidase_S8/S53_dom_sf"/>
</dbReference>
<dbReference type="PROSITE" id="PS51829">
    <property type="entry name" value="P_HOMO_B"/>
    <property type="match status" value="1"/>
</dbReference>
<dbReference type="CDD" id="cd04059">
    <property type="entry name" value="Peptidases_S8_Protein_convertases_Kexins_Furin-like"/>
    <property type="match status" value="1"/>
</dbReference>
<dbReference type="GO" id="GO:0005615">
    <property type="term" value="C:extracellular space"/>
    <property type="evidence" value="ECO:0007669"/>
    <property type="project" value="TreeGrafter"/>
</dbReference>
<keyword evidence="5" id="KW-0720">Serine protease</keyword>
<dbReference type="FunFam" id="3.40.50.200:FF:000092">
    <property type="entry name" value="Uncharacterized protein"/>
    <property type="match status" value="1"/>
</dbReference>
<evidence type="ECO:0000256" key="2">
    <source>
        <dbReference type="ARBA" id="ARBA00022685"/>
    </source>
</evidence>
<keyword evidence="12" id="KW-1185">Reference proteome</keyword>
<dbReference type="Gene3D" id="2.10.220.10">
    <property type="entry name" value="Hormone Receptor, Insulin-like Growth Factor Receptor 1, Chain A, domain 2"/>
    <property type="match status" value="2"/>
</dbReference>
<keyword evidence="7" id="KW-0325">Glycoprotein</keyword>
<evidence type="ECO:0000259" key="9">
    <source>
        <dbReference type="PROSITE" id="PS50900"/>
    </source>
</evidence>
<keyword evidence="4" id="KW-0378">Hydrolase</keyword>
<dbReference type="PROSITE" id="PS51892">
    <property type="entry name" value="SUBTILASE"/>
    <property type="match status" value="1"/>
</dbReference>
<dbReference type="EMBL" id="PPHD01013359">
    <property type="protein sequence ID" value="POI30003.1"/>
    <property type="molecule type" value="Genomic_DNA"/>
</dbReference>
<dbReference type="SUPFAM" id="SSF57184">
    <property type="entry name" value="Growth factor receptor domain"/>
    <property type="match status" value="1"/>
</dbReference>
<dbReference type="AlphaFoldDB" id="A0A2P4T0W6"/>
<dbReference type="FunFam" id="2.60.120.260:FF:000006">
    <property type="entry name" value="Proprotein convertase subtilisin/kexin type 5"/>
    <property type="match status" value="1"/>
</dbReference>
<dbReference type="InterPro" id="IPR000209">
    <property type="entry name" value="Peptidase_S8/S53_dom"/>
</dbReference>
<dbReference type="InterPro" id="IPR023828">
    <property type="entry name" value="Peptidase_S8_Ser-AS"/>
</dbReference>
<evidence type="ECO:0000256" key="7">
    <source>
        <dbReference type="ARBA" id="ARBA00023180"/>
    </source>
</evidence>
<accession>A0A2P4T0W6</accession>
<dbReference type="GO" id="GO:0016020">
    <property type="term" value="C:membrane"/>
    <property type="evidence" value="ECO:0007669"/>
    <property type="project" value="TreeGrafter"/>
</dbReference>
<sequence>IRMLDGDVTDVVEAKSLGIRPDYIDIYSASWGPDDDGKTVDGPGLLAKQAFEHGIKKGRRGLGSIFVWASGNGGREGDYCSCDGYTNSIYTISISSTTENGYKPWYLEECASTLATTYSSGAFYERKIVTTDLRHRCTDGHTGTSVSAPMVAGIIALALEANPLLTWRDVQHLLVRTSRPVHLRAADWKTNGAGHKVSHLYGFGLVDAEAIVVEAKKWKTVPPQHVCVGSLDRVPKYIRPDHVLRASTLSSACSEQREQHVLYLEHVVVRLSIAHPRRGDLQISLVSPAGTRSQLLARRVFDHSNEGFKGWEFMTVHCWGERAAGEWTLEIQDTPSQVRSPTAQGKLKEWSILFYGTAEHPYNTPGALQPRTRTLEVSEMEPSRAAFLQSQVEMAEEEEEEYAGPCHPECGDQGCDGPSADQCLNCIHYSLGSVKTGSLVGESCVPECQPAMYLSREHRRCETCPAGTGPGEDDCTPCTPDTPAPHWRCVPACREGFYPADSHGLPNKVCKRCDEHCSACEGSSGNCVRCKDGFSLLGGSCVTNETCTNADKTFCEMVKSNKLCEKKLFVQFCCQTCLMAG</sequence>